<keyword evidence="4" id="KW-0645">Protease</keyword>
<dbReference type="InterPro" id="IPR003323">
    <property type="entry name" value="OTU_dom"/>
</dbReference>
<comment type="catalytic activity">
    <reaction evidence="1">
        <text>Thiol-dependent hydrolysis of ester, thioester, amide, peptide and isopeptide bonds formed by the C-terminal Gly of ubiquitin (a 76-residue protein attached to proteins as an intracellular targeting signal).</text>
        <dbReference type="EC" id="3.4.19.12"/>
    </reaction>
</comment>
<evidence type="ECO:0000256" key="6">
    <source>
        <dbReference type="ARBA" id="ARBA00022801"/>
    </source>
</evidence>
<dbReference type="RefSeq" id="XP_067818914.1">
    <property type="nucleotide sequence ID" value="XM_067960952.1"/>
</dbReference>
<keyword evidence="11" id="KW-1185">Reference proteome</keyword>
<evidence type="ECO:0000313" key="11">
    <source>
        <dbReference type="Proteomes" id="UP000294530"/>
    </source>
</evidence>
<evidence type="ECO:0000256" key="7">
    <source>
        <dbReference type="ARBA" id="ARBA00022807"/>
    </source>
</evidence>
<keyword evidence="8" id="KW-0732">Signal</keyword>
<dbReference type="EMBL" id="SHOA02000002">
    <property type="protein sequence ID" value="TDH69415.1"/>
    <property type="molecule type" value="Genomic_DNA"/>
</dbReference>
<gene>
    <name evidence="10" type="ORF">CCR75_002855</name>
</gene>
<dbReference type="Proteomes" id="UP000294530">
    <property type="component" value="Unassembled WGS sequence"/>
</dbReference>
<comment type="caution">
    <text evidence="10">The sequence shown here is derived from an EMBL/GenBank/DDBJ whole genome shotgun (WGS) entry which is preliminary data.</text>
</comment>
<sequence>MSTQGLFMCVLLGFAGCDFASQMPKQDAAVTSFLAERVSWKPMCFYLFDDPAINNGINIKNRVHDDLCPFDALEPDKELVTSLNTPHSFWQLGVHLAKDHHNDTKRVQLSSIGSVSAQDFFTMAAVRNASSKDGGVTFEMVLRRRTEANQSMTLFSIANEYDSCVDPGFRLDINEHQVLTFIYFLPVLEDNSEAKVEACYEQRLFSVDKSAACQLPPLLDPIERTPPVQIIVTLDPSSTRGLWKTDFYMSYTDVETMQRVDCVVHDEQHPLEARLLNSLIKGRYRLFLGNSPRNVSFPRQRKRFAPLRQFEFLGNTSYLNATERLRVLLKQKLMSIRGPRLPEAMRIFGDNSASLHLLGIDFPPLNEDTPLAYLRSKFAQFKEQHGDQIVDYLVKVVQQQARHPIVAQQAVTSGDQSGDGSTEFSRKKLFQGADSATFDLFHFVIYRRVVSEEQIASLSRKQLLPSRQFPSRKEVVHIPEDTQVLLNLTMLNGVFNDLRLELRRLPEFGQLYLFPSKIAVTFDNKDAFTHLPLEFQQSVYFRPQHDQNNDNLPLPNAVAFSRRLEPYATVSFGIAMSMAGRVVNKSMEAEIDIYVDAVNDAPQPQALELEVFVTIWAPTIMHLKGTDVDGSPRTTMLESAPTISSYVESSFTYSAEPANSTSQQFVKIIQLPQFGKLFDCNISCDALAFAARRNLEVLEPVRVYQNSTTMSNATYSTNFIYVYHGWGQNESVTSHKVDDFKYALSDGDPSVIFNVAVVKFILVGGINRPKRNYVIASFQLEEDSSQLLNLAGLDPLAAYVSAKTQFRVTTLPQFGALYQYIDFEKSVVFMKSTVPLECIGKRITATNAIVTDPFGRLIYYPQLDYFNQFNQTLNSSITQVLDVDFFEYRASNAALLKNASLLVHENSLTARFANSSIARRIEFEVVNVPDALVVLPPFQFTTNLSRNEAISTPVVFDDPDSIDLENVYQVNLETTDGTSVLEMGFSITDDDVMRDCTFERPCTLYRSTNGTSLSANSTHRSHELQFHIMTQLYDPSHIEVTGTKAALRAALSALTFRGVSLGKTDKAEFAVWVKRITSDDQAHEVLTILFSRNVDNDSVEGKNIVSSLNSQLKRYLSTALVLFVMWLVLSNTSCLSFLSCCGCSKARKKKRREFEQQQRLFQAQVAQNDFEYSALLMSLADFLLDPNMLVSRCVLEACRLSKSSPNEKDTLVLGFILRSLLPLLESERQGTRFIFQLIALEYSKEQQGSFSFQHQILLTQDSTASKALAYFCRMVGGKWILSSLKIGEDASCSGFYPDESISNAEFFLDKLSTNIKTLPAEIVILCRACVKLLLRGNCDESRTVGLTAVHIVFFNHFLGPALLFPCEFVPGVFISSGQQKTMQAIAYQIVDFTRNWGLTTAHESPPRGSNSTTISETFSLVTQKKVSCRYKYEAVLEMISHSTIISSEYDPNEVKMVVDCELMGMCLMNIHSFLDSYYPAFKRKMLEALSSTNTEQIECAIARVRRLLKALGWPLASIHDLIEIARSDLMQDSMLWSGFSIQEWQDRAHSQRHFAFTSQTTHGRQRNHSIATHSSLGGKESVILEEVNASPSQPEWPVVPLLSDPMSVLCLKAEYVGNPNTNFMYGIEFLNKRYEALRRVRGDGNCFFRGFIFALCEQLLPSKSNDTNAALRNRIQQLIQASKSDLVAIGYSDVAIDAFWETFVDYLAAMETRSHAELVQDFQTEGGESEYLVWYMRLLTAGYMKKHVDTFHPFIEGLYPGQTVAEFCSAEVEPMGKECDQPQIVALTEALQVGVKIEYLDGSAGPGENLQNYVCSPYEKKTNKSMPVIITLLYRPGHYEILYPRESRIEN</sequence>
<accession>A0A976FMI8</accession>
<dbReference type="Pfam" id="PF10275">
    <property type="entry name" value="Peptidase_C65"/>
    <property type="match status" value="1"/>
</dbReference>
<keyword evidence="6" id="KW-0378">Hydrolase</keyword>
<evidence type="ECO:0000313" key="10">
    <source>
        <dbReference type="EMBL" id="TDH69415.1"/>
    </source>
</evidence>
<dbReference type="OrthoDB" id="73937at2759"/>
<evidence type="ECO:0000256" key="4">
    <source>
        <dbReference type="ARBA" id="ARBA00022670"/>
    </source>
</evidence>
<dbReference type="GO" id="GO:0043130">
    <property type="term" value="F:ubiquitin binding"/>
    <property type="evidence" value="ECO:0007669"/>
    <property type="project" value="TreeGrafter"/>
</dbReference>
<evidence type="ECO:0000256" key="3">
    <source>
        <dbReference type="ARBA" id="ARBA00012759"/>
    </source>
</evidence>
<dbReference type="InterPro" id="IPR038765">
    <property type="entry name" value="Papain-like_cys_pep_sf"/>
</dbReference>
<dbReference type="GO" id="GO:0006508">
    <property type="term" value="P:proteolysis"/>
    <property type="evidence" value="ECO:0007669"/>
    <property type="project" value="UniProtKB-KW"/>
</dbReference>
<dbReference type="Gene3D" id="3.30.200.60">
    <property type="entry name" value="Peptidase C65 Otubain, subdomain 1"/>
    <property type="match status" value="1"/>
</dbReference>
<dbReference type="Gene3D" id="1.20.1300.20">
    <property type="entry name" value="Peptidase C65 Otubain, subdomain 2"/>
    <property type="match status" value="1"/>
</dbReference>
<evidence type="ECO:0000259" key="9">
    <source>
        <dbReference type="PROSITE" id="PS50802"/>
    </source>
</evidence>
<evidence type="ECO:0000256" key="8">
    <source>
        <dbReference type="SAM" id="SignalP"/>
    </source>
</evidence>
<dbReference type="EC" id="3.4.19.12" evidence="3"/>
<comment type="similarity">
    <text evidence="2">Belongs to the peptidase C65 family.</text>
</comment>
<protein>
    <recommendedName>
        <fullName evidence="3">ubiquitinyl hydrolase 1</fullName>
        <ecNumber evidence="3">3.4.19.12</ecNumber>
    </recommendedName>
</protein>
<feature type="chain" id="PRO_5037308984" description="ubiquitinyl hydrolase 1" evidence="8">
    <location>
        <begin position="21"/>
        <end position="1851"/>
    </location>
</feature>
<dbReference type="GO" id="GO:0005634">
    <property type="term" value="C:nucleus"/>
    <property type="evidence" value="ECO:0007669"/>
    <property type="project" value="TreeGrafter"/>
</dbReference>
<dbReference type="FunFam" id="1.20.1300.20:FF:000001">
    <property type="entry name" value="Ubiquitin thioesterase OTUB1"/>
    <property type="match status" value="1"/>
</dbReference>
<dbReference type="GO" id="GO:0071108">
    <property type="term" value="P:protein K48-linked deubiquitination"/>
    <property type="evidence" value="ECO:0007669"/>
    <property type="project" value="TreeGrafter"/>
</dbReference>
<dbReference type="PANTHER" id="PTHR12931:SF15">
    <property type="entry name" value="UBIQUITIN THIOESTERASE OTUBAIN-LIKE"/>
    <property type="match status" value="1"/>
</dbReference>
<dbReference type="KEGG" id="blac:94346623"/>
<dbReference type="InterPro" id="IPR019400">
    <property type="entry name" value="Peptidase_C65_otubain"/>
</dbReference>
<evidence type="ECO:0000256" key="1">
    <source>
        <dbReference type="ARBA" id="ARBA00000707"/>
    </source>
</evidence>
<dbReference type="InterPro" id="IPR042467">
    <property type="entry name" value="Peptidase_C65_otubain_sub2"/>
</dbReference>
<dbReference type="GO" id="GO:0004843">
    <property type="term" value="F:cysteine-type deubiquitinase activity"/>
    <property type="evidence" value="ECO:0007669"/>
    <property type="project" value="UniProtKB-EC"/>
</dbReference>
<organism evidence="10 11">
    <name type="scientific">Bremia lactucae</name>
    <name type="common">Lettuce downy mildew</name>
    <dbReference type="NCBI Taxonomy" id="4779"/>
    <lineage>
        <taxon>Eukaryota</taxon>
        <taxon>Sar</taxon>
        <taxon>Stramenopiles</taxon>
        <taxon>Oomycota</taxon>
        <taxon>Peronosporomycetes</taxon>
        <taxon>Peronosporales</taxon>
        <taxon>Peronosporaceae</taxon>
        <taxon>Bremia</taxon>
    </lineage>
</organism>
<feature type="signal peptide" evidence="8">
    <location>
        <begin position="1"/>
        <end position="20"/>
    </location>
</feature>
<dbReference type="GeneID" id="94346623"/>
<evidence type="ECO:0000256" key="2">
    <source>
        <dbReference type="ARBA" id="ARBA00006579"/>
    </source>
</evidence>
<dbReference type="PANTHER" id="PTHR12931">
    <property type="entry name" value="UBIQUITIN THIOLESTERASE PROTEIN OTUB"/>
    <property type="match status" value="1"/>
</dbReference>
<dbReference type="PROSITE" id="PS50802">
    <property type="entry name" value="OTU"/>
    <property type="match status" value="1"/>
</dbReference>
<proteinExistence type="inferred from homology"/>
<feature type="domain" description="OTU" evidence="9">
    <location>
        <begin position="1635"/>
        <end position="1845"/>
    </location>
</feature>
<evidence type="ECO:0000256" key="5">
    <source>
        <dbReference type="ARBA" id="ARBA00022786"/>
    </source>
</evidence>
<dbReference type="InterPro" id="IPR008936">
    <property type="entry name" value="Rho_GTPase_activation_prot"/>
</dbReference>
<dbReference type="SUPFAM" id="SSF48350">
    <property type="entry name" value="GTPase activation domain, GAP"/>
    <property type="match status" value="1"/>
</dbReference>
<reference evidence="10 11" key="1">
    <citation type="journal article" date="2021" name="Genome Biol.">
        <title>AFLAP: assembly-free linkage analysis pipeline using k-mers from genome sequencing data.</title>
        <authorList>
            <person name="Fletcher K."/>
            <person name="Zhang L."/>
            <person name="Gil J."/>
            <person name="Han R."/>
            <person name="Cavanaugh K."/>
            <person name="Michelmore R."/>
        </authorList>
    </citation>
    <scope>NUCLEOTIDE SEQUENCE [LARGE SCALE GENOMIC DNA]</scope>
    <source>
        <strain evidence="10 11">SF5</strain>
    </source>
</reference>
<name>A0A976FMI8_BRELC</name>
<dbReference type="SUPFAM" id="SSF54001">
    <property type="entry name" value="Cysteine proteinases"/>
    <property type="match status" value="1"/>
</dbReference>
<dbReference type="CDD" id="cd22749">
    <property type="entry name" value="Otubain_C65"/>
    <property type="match status" value="1"/>
</dbReference>
<dbReference type="InterPro" id="IPR042468">
    <property type="entry name" value="Peptidase_C65_otubain_sub1"/>
</dbReference>
<keyword evidence="7" id="KW-0788">Thiol protease</keyword>
<keyword evidence="5" id="KW-0833">Ubl conjugation pathway</keyword>